<evidence type="ECO:0000256" key="9">
    <source>
        <dbReference type="ARBA" id="ARBA00023125"/>
    </source>
</evidence>
<feature type="domain" description="NACHT" evidence="15">
    <location>
        <begin position="229"/>
        <end position="363"/>
    </location>
</feature>
<dbReference type="InterPro" id="IPR029495">
    <property type="entry name" value="NACHT-assoc"/>
</dbReference>
<keyword evidence="7" id="KW-0547">Nucleotide-binding</keyword>
<organism evidence="16 17">
    <name type="scientific">Solea senegalensis</name>
    <name type="common">Senegalese sole</name>
    <dbReference type="NCBI Taxonomy" id="28829"/>
    <lineage>
        <taxon>Eukaryota</taxon>
        <taxon>Metazoa</taxon>
        <taxon>Chordata</taxon>
        <taxon>Craniata</taxon>
        <taxon>Vertebrata</taxon>
        <taxon>Euteleostomi</taxon>
        <taxon>Actinopterygii</taxon>
        <taxon>Neopterygii</taxon>
        <taxon>Teleostei</taxon>
        <taxon>Neoteleostei</taxon>
        <taxon>Acanthomorphata</taxon>
        <taxon>Carangaria</taxon>
        <taxon>Pleuronectiformes</taxon>
        <taxon>Pleuronectoidei</taxon>
        <taxon>Soleidae</taxon>
        <taxon>Solea</taxon>
    </lineage>
</organism>
<keyword evidence="8" id="KW-0067">ATP-binding</keyword>
<evidence type="ECO:0000256" key="5">
    <source>
        <dbReference type="ARBA" id="ARBA00022614"/>
    </source>
</evidence>
<dbReference type="Pfam" id="PF05920">
    <property type="entry name" value="Homeobox_KN"/>
    <property type="match status" value="1"/>
</dbReference>
<keyword evidence="4" id="KW-0963">Cytoplasm</keyword>
<dbReference type="CDD" id="cd00086">
    <property type="entry name" value="homeodomain"/>
    <property type="match status" value="1"/>
</dbReference>
<dbReference type="EMBL" id="JAGKHQ010000002">
    <property type="protein sequence ID" value="KAG7522313.1"/>
    <property type="molecule type" value="Genomic_DNA"/>
</dbReference>
<dbReference type="PROSITE" id="PS50071">
    <property type="entry name" value="HOMEOBOX_2"/>
    <property type="match status" value="1"/>
</dbReference>
<reference evidence="16 17" key="1">
    <citation type="journal article" date="2021" name="Sci. Rep.">
        <title>Chromosome anchoring in Senegalese sole (Solea senegalensis) reveals sex-associated markers and genome rearrangements in flatfish.</title>
        <authorList>
            <person name="Guerrero-Cozar I."/>
            <person name="Gomez-Garrido J."/>
            <person name="Berbel C."/>
            <person name="Martinez-Blanch J.F."/>
            <person name="Alioto T."/>
            <person name="Claros M.G."/>
            <person name="Gagnaire P.A."/>
            <person name="Manchado M."/>
        </authorList>
    </citation>
    <scope>NUCLEOTIDE SEQUENCE [LARGE SCALE GENOMIC DNA]</scope>
    <source>
        <strain evidence="16">Sse05_10M</strain>
    </source>
</reference>
<proteinExistence type="inferred from homology"/>
<dbReference type="InterPro" id="IPR041075">
    <property type="entry name" value="NOD1/2_WH"/>
</dbReference>
<gene>
    <name evidence="16" type="ORF">JOB18_019316</name>
</gene>
<dbReference type="SMART" id="SM00368">
    <property type="entry name" value="LRR_RI"/>
    <property type="match status" value="4"/>
</dbReference>
<dbReference type="Pfam" id="PF05729">
    <property type="entry name" value="NACHT"/>
    <property type="match status" value="1"/>
</dbReference>
<comment type="subcellular location">
    <subcellularLocation>
        <location evidence="2">Cytoplasm</location>
    </subcellularLocation>
    <subcellularLocation>
        <location evidence="1 12">Nucleus</location>
    </subcellularLocation>
</comment>
<dbReference type="AlphaFoldDB" id="A0AAV6SZ40"/>
<keyword evidence="11 12" id="KW-0539">Nucleus</keyword>
<sequence>MTPGYDPSSTISVSLDYHPFGPLGAYPYGDPAYRKNATRDATATLKAWLGEHRKNPYPTKGEKIMLAIITKMSLTQVSTWFANARRRLKKENKMTWTPRNRSEDEDEEDNIELERHEEDEEAMKTSREETKMKRDEADVGMQEILDEHKISLRSRFEHVTEGTEGTGSRTLLNRIFTELYITEGQSEEVNTQHEVMQLETTSKKKTVQDTPIKCCDIFKALPDQQGSIRVVLTNGVSGVGKTFSVQKFTLDWAEGLENQDVNLLIVLSFRELNLIRDQQHSLLTLLHVFYPTLEKVRAEELAVCKPLFIFDGLDESRLSLDFSSRTLVSEVTHRSSVNVLLTNLIQGNLLPLALVWITSGPAAADQIPPTCVDRVTEVQGFTDDQKDEYFRKRSRTEDLSSRIISHIKTSRSLHIMCRVPVFCWISATVLEHMLTTEQRGELPKTLTDLYSHFLLVQTKRKKNKYDKGCKTSPRELMEADREFLLKLGRLAFEHLQKGDIMFYQEDLERCGLSVTEASVYSGVCTAIFRRDSVIFQKSVYCFVHLSFQEFLAAVYMFHCFTNRKTEVLQDFFRQEDKDRDSNRLSRNLSLDNLLKEALKKSLQSENGHLDLFVRFLHGLCLESNQRLLGGILGQTQNSPEIIQRVIENLKKMNTENISPDRSINIFHCLTEMNNQSVHQEIQEFMKSKNREQELSEIQCSALAYMLQMSEEVLDELDLNKYNTSDQGKQRLVPAVRNCRKAVLSGCSLTEISCSSLASVLKSNSSHLRDLDLSNNQDLQDSGVKLLCSGLESPHCRLETLKLSGCSLSEISCSSLVSVLKSNSSHLRDLDLSENGLQDSAVKPLCDLVQSPDYRLETLR</sequence>
<keyword evidence="9 12" id="KW-0238">DNA-binding</keyword>
<keyword evidence="5" id="KW-0433">Leucine-rich repeat</keyword>
<comment type="caution">
    <text evidence="16">The sequence shown here is derived from an EMBL/GenBank/DDBJ whole genome shotgun (WGS) entry which is preliminary data.</text>
</comment>
<dbReference type="Pfam" id="PF13516">
    <property type="entry name" value="LRR_6"/>
    <property type="match status" value="2"/>
</dbReference>
<dbReference type="InterPro" id="IPR017970">
    <property type="entry name" value="Homeobox_CS"/>
</dbReference>
<dbReference type="InterPro" id="IPR008422">
    <property type="entry name" value="KN_HD"/>
</dbReference>
<evidence type="ECO:0000256" key="8">
    <source>
        <dbReference type="ARBA" id="ARBA00022840"/>
    </source>
</evidence>
<protein>
    <submittedName>
        <fullName evidence="16">NACHT, LRR and PYD domains-containing protein 12-like</fullName>
    </submittedName>
</protein>
<dbReference type="Pfam" id="PF17776">
    <property type="entry name" value="NLRC4_HD2"/>
    <property type="match status" value="1"/>
</dbReference>
<dbReference type="GO" id="GO:0005737">
    <property type="term" value="C:cytoplasm"/>
    <property type="evidence" value="ECO:0007669"/>
    <property type="project" value="UniProtKB-SubCell"/>
</dbReference>
<dbReference type="FunFam" id="1.10.10.60:FF:000003">
    <property type="entry name" value="Iroquois-class homeobox protein IRX"/>
    <property type="match status" value="1"/>
</dbReference>
<dbReference type="InterPro" id="IPR001611">
    <property type="entry name" value="Leu-rich_rpt"/>
</dbReference>
<dbReference type="SMART" id="SM01288">
    <property type="entry name" value="FISNA"/>
    <property type="match status" value="1"/>
</dbReference>
<evidence type="ECO:0000256" key="1">
    <source>
        <dbReference type="ARBA" id="ARBA00004123"/>
    </source>
</evidence>
<dbReference type="PROSITE" id="PS50837">
    <property type="entry name" value="NACHT"/>
    <property type="match status" value="1"/>
</dbReference>
<evidence type="ECO:0000259" key="14">
    <source>
        <dbReference type="PROSITE" id="PS50071"/>
    </source>
</evidence>
<evidence type="ECO:0000256" key="13">
    <source>
        <dbReference type="SAM" id="MobiDB-lite"/>
    </source>
</evidence>
<accession>A0AAV6SZ40</accession>
<evidence type="ECO:0000313" key="17">
    <source>
        <dbReference type="Proteomes" id="UP000693946"/>
    </source>
</evidence>
<keyword evidence="17" id="KW-1185">Reference proteome</keyword>
<dbReference type="Pfam" id="PF14484">
    <property type="entry name" value="FISNA"/>
    <property type="match status" value="1"/>
</dbReference>
<evidence type="ECO:0000259" key="15">
    <source>
        <dbReference type="PROSITE" id="PS50837"/>
    </source>
</evidence>
<dbReference type="GO" id="GO:0000981">
    <property type="term" value="F:DNA-binding transcription factor activity, RNA polymerase II-specific"/>
    <property type="evidence" value="ECO:0007669"/>
    <property type="project" value="InterPro"/>
</dbReference>
<dbReference type="InterPro" id="IPR041267">
    <property type="entry name" value="NLRP_HD2"/>
</dbReference>
<dbReference type="InterPro" id="IPR001356">
    <property type="entry name" value="HD"/>
</dbReference>
<dbReference type="InterPro" id="IPR007111">
    <property type="entry name" value="NACHT_NTPase"/>
</dbReference>
<dbReference type="SMART" id="SM00389">
    <property type="entry name" value="HOX"/>
    <property type="match status" value="1"/>
</dbReference>
<dbReference type="GO" id="GO:0005524">
    <property type="term" value="F:ATP binding"/>
    <property type="evidence" value="ECO:0007669"/>
    <property type="project" value="UniProtKB-KW"/>
</dbReference>
<evidence type="ECO:0000256" key="2">
    <source>
        <dbReference type="ARBA" id="ARBA00004496"/>
    </source>
</evidence>
<evidence type="ECO:0000256" key="3">
    <source>
        <dbReference type="ARBA" id="ARBA00008446"/>
    </source>
</evidence>
<evidence type="ECO:0000256" key="12">
    <source>
        <dbReference type="PROSITE-ProRule" id="PRU00108"/>
    </source>
</evidence>
<keyword evidence="10 12" id="KW-0371">Homeobox</keyword>
<evidence type="ECO:0000313" key="16">
    <source>
        <dbReference type="EMBL" id="KAG7522313.1"/>
    </source>
</evidence>
<dbReference type="PROSITE" id="PS00027">
    <property type="entry name" value="HOMEOBOX_1"/>
    <property type="match status" value="1"/>
</dbReference>
<name>A0AAV6SZ40_SOLSE</name>
<evidence type="ECO:0000256" key="6">
    <source>
        <dbReference type="ARBA" id="ARBA00022737"/>
    </source>
</evidence>
<evidence type="ECO:0000256" key="7">
    <source>
        <dbReference type="ARBA" id="ARBA00022741"/>
    </source>
</evidence>
<feature type="compositionally biased region" description="Basic and acidic residues" evidence="13">
    <location>
        <begin position="112"/>
        <end position="136"/>
    </location>
</feature>
<comment type="similarity">
    <text evidence="3">Belongs to the TALE/IRO homeobox family.</text>
</comment>
<feature type="region of interest" description="Disordered" evidence="13">
    <location>
        <begin position="94"/>
        <end position="136"/>
    </location>
</feature>
<evidence type="ECO:0000256" key="11">
    <source>
        <dbReference type="ARBA" id="ARBA00023242"/>
    </source>
</evidence>
<dbReference type="InterPro" id="IPR051261">
    <property type="entry name" value="NLR"/>
</dbReference>
<dbReference type="Pfam" id="PF17779">
    <property type="entry name" value="WHD_NOD2"/>
    <property type="match status" value="1"/>
</dbReference>
<dbReference type="GO" id="GO:0003677">
    <property type="term" value="F:DNA binding"/>
    <property type="evidence" value="ECO:0007669"/>
    <property type="project" value="UniProtKB-UniRule"/>
</dbReference>
<evidence type="ECO:0000256" key="4">
    <source>
        <dbReference type="ARBA" id="ARBA00022490"/>
    </source>
</evidence>
<feature type="DNA-binding region" description="Homeobox" evidence="12">
    <location>
        <begin position="36"/>
        <end position="92"/>
    </location>
</feature>
<dbReference type="Proteomes" id="UP000693946">
    <property type="component" value="Linkage Group LG10"/>
</dbReference>
<dbReference type="GO" id="GO:0005634">
    <property type="term" value="C:nucleus"/>
    <property type="evidence" value="ECO:0007669"/>
    <property type="project" value="UniProtKB-SubCell"/>
</dbReference>
<dbReference type="FunFam" id="3.40.50.300:FF:000210">
    <property type="entry name" value="Si:dkey-16p6.1"/>
    <property type="match status" value="1"/>
</dbReference>
<evidence type="ECO:0000256" key="10">
    <source>
        <dbReference type="ARBA" id="ARBA00023155"/>
    </source>
</evidence>
<feature type="domain" description="Homeobox" evidence="14">
    <location>
        <begin position="34"/>
        <end position="91"/>
    </location>
</feature>
<keyword evidence="6" id="KW-0677">Repeat</keyword>
<dbReference type="PANTHER" id="PTHR24106">
    <property type="entry name" value="NACHT, LRR AND CARD DOMAINS-CONTAINING"/>
    <property type="match status" value="1"/>
</dbReference>